<evidence type="ECO:0000313" key="8">
    <source>
        <dbReference type="Proteomes" id="UP001597104"/>
    </source>
</evidence>
<dbReference type="InterPro" id="IPR019931">
    <property type="entry name" value="LPXTG_anchor"/>
</dbReference>
<dbReference type="EMBL" id="JBHTIO010000060">
    <property type="protein sequence ID" value="MFD0898709.1"/>
    <property type="molecule type" value="Genomic_DNA"/>
</dbReference>
<sequence length="57" mass="6136">MAATTINFDLAKTARSQQLVGQALPQTNDAKQSYLTVIGLLLLSTLGLGAYSKKRRV</sequence>
<keyword evidence="4" id="KW-0572">Peptidoglycan-anchor</keyword>
<keyword evidence="8" id="KW-1185">Reference proteome</keyword>
<evidence type="ECO:0000259" key="6">
    <source>
        <dbReference type="PROSITE" id="PS50847"/>
    </source>
</evidence>
<reference evidence="8" key="1">
    <citation type="journal article" date="2019" name="Int. J. Syst. Evol. Microbiol.">
        <title>The Global Catalogue of Microorganisms (GCM) 10K type strain sequencing project: providing services to taxonomists for standard genome sequencing and annotation.</title>
        <authorList>
            <consortium name="The Broad Institute Genomics Platform"/>
            <consortium name="The Broad Institute Genome Sequencing Center for Infectious Disease"/>
            <person name="Wu L."/>
            <person name="Ma J."/>
        </authorList>
    </citation>
    <scope>NUCLEOTIDE SEQUENCE [LARGE SCALE GENOMIC DNA]</scope>
    <source>
        <strain evidence="8">CCM 8925</strain>
    </source>
</reference>
<keyword evidence="5" id="KW-0812">Transmembrane</keyword>
<evidence type="ECO:0000256" key="1">
    <source>
        <dbReference type="ARBA" id="ARBA00022512"/>
    </source>
</evidence>
<comment type="caution">
    <text evidence="7">The sequence shown here is derived from an EMBL/GenBank/DDBJ whole genome shotgun (WGS) entry which is preliminary data.</text>
</comment>
<dbReference type="NCBIfam" id="TIGR01167">
    <property type="entry name" value="LPXTG_anchor"/>
    <property type="match status" value="1"/>
</dbReference>
<evidence type="ECO:0000256" key="4">
    <source>
        <dbReference type="ARBA" id="ARBA00023088"/>
    </source>
</evidence>
<dbReference type="PROSITE" id="PS50847">
    <property type="entry name" value="GRAM_POS_ANCHORING"/>
    <property type="match status" value="1"/>
</dbReference>
<organism evidence="7 8">
    <name type="scientific">Loigolactobacillus binensis</name>
    <dbReference type="NCBI Taxonomy" id="2559922"/>
    <lineage>
        <taxon>Bacteria</taxon>
        <taxon>Bacillati</taxon>
        <taxon>Bacillota</taxon>
        <taxon>Bacilli</taxon>
        <taxon>Lactobacillales</taxon>
        <taxon>Lactobacillaceae</taxon>
        <taxon>Loigolactobacillus</taxon>
    </lineage>
</organism>
<proteinExistence type="predicted"/>
<name>A0ABW3EIL9_9LACO</name>
<keyword evidence="3" id="KW-0732">Signal</keyword>
<evidence type="ECO:0000256" key="2">
    <source>
        <dbReference type="ARBA" id="ARBA00022525"/>
    </source>
</evidence>
<gene>
    <name evidence="7" type="ORF">ACFQZ7_13385</name>
</gene>
<dbReference type="Proteomes" id="UP001597104">
    <property type="component" value="Unassembled WGS sequence"/>
</dbReference>
<keyword evidence="5" id="KW-1133">Transmembrane helix</keyword>
<keyword evidence="2" id="KW-0964">Secreted</keyword>
<dbReference type="RefSeq" id="WP_171001875.1">
    <property type="nucleotide sequence ID" value="NZ_BJDN01000022.1"/>
</dbReference>
<evidence type="ECO:0000256" key="3">
    <source>
        <dbReference type="ARBA" id="ARBA00022729"/>
    </source>
</evidence>
<keyword evidence="1" id="KW-0134">Cell wall</keyword>
<evidence type="ECO:0000313" key="7">
    <source>
        <dbReference type="EMBL" id="MFD0898709.1"/>
    </source>
</evidence>
<accession>A0ABW3EIL9</accession>
<dbReference type="Pfam" id="PF00746">
    <property type="entry name" value="Gram_pos_anchor"/>
    <property type="match status" value="1"/>
</dbReference>
<feature type="domain" description="Gram-positive cocci surface proteins LPxTG" evidence="6">
    <location>
        <begin position="24"/>
        <end position="57"/>
    </location>
</feature>
<evidence type="ECO:0000256" key="5">
    <source>
        <dbReference type="SAM" id="Phobius"/>
    </source>
</evidence>
<keyword evidence="5" id="KW-0472">Membrane</keyword>
<feature type="transmembrane region" description="Helical" evidence="5">
    <location>
        <begin position="33"/>
        <end position="51"/>
    </location>
</feature>
<protein>
    <submittedName>
        <fullName evidence="7">LPXTG cell wall anchor domain-containing protein</fullName>
    </submittedName>
</protein>